<organism evidence="2 3">
    <name type="scientific">Orbilia ellipsospora</name>
    <dbReference type="NCBI Taxonomy" id="2528407"/>
    <lineage>
        <taxon>Eukaryota</taxon>
        <taxon>Fungi</taxon>
        <taxon>Dikarya</taxon>
        <taxon>Ascomycota</taxon>
        <taxon>Pezizomycotina</taxon>
        <taxon>Orbiliomycetes</taxon>
        <taxon>Orbiliales</taxon>
        <taxon>Orbiliaceae</taxon>
        <taxon>Orbilia</taxon>
    </lineage>
</organism>
<reference evidence="2 3" key="1">
    <citation type="submission" date="2019-10" db="EMBL/GenBank/DDBJ databases">
        <authorList>
            <person name="Palmer J.M."/>
        </authorList>
    </citation>
    <scope>NUCLEOTIDE SEQUENCE [LARGE SCALE GENOMIC DNA]</scope>
    <source>
        <strain evidence="2 3">TWF694</strain>
    </source>
</reference>
<evidence type="ECO:0000313" key="3">
    <source>
        <dbReference type="Proteomes" id="UP001365542"/>
    </source>
</evidence>
<evidence type="ECO:0000256" key="1">
    <source>
        <dbReference type="SAM" id="SignalP"/>
    </source>
</evidence>
<feature type="chain" id="PRO_5043497139" evidence="1">
    <location>
        <begin position="23"/>
        <end position="478"/>
    </location>
</feature>
<evidence type="ECO:0000313" key="2">
    <source>
        <dbReference type="EMBL" id="KAK6525286.1"/>
    </source>
</evidence>
<keyword evidence="3" id="KW-1185">Reference proteome</keyword>
<protein>
    <submittedName>
        <fullName evidence="2">Uncharacterized protein</fullName>
    </submittedName>
</protein>
<feature type="signal peptide" evidence="1">
    <location>
        <begin position="1"/>
        <end position="22"/>
    </location>
</feature>
<comment type="caution">
    <text evidence="2">The sequence shown here is derived from an EMBL/GenBank/DDBJ whole genome shotgun (WGS) entry which is preliminary data.</text>
</comment>
<dbReference type="AlphaFoldDB" id="A0AAV9WUA5"/>
<accession>A0AAV9WUA5</accession>
<proteinExistence type="predicted"/>
<name>A0AAV9WUA5_9PEZI</name>
<dbReference type="EMBL" id="JAVHJO010000017">
    <property type="protein sequence ID" value="KAK6525286.1"/>
    <property type="molecule type" value="Genomic_DNA"/>
</dbReference>
<sequence length="478" mass="51251">MLLPSFVAASLASLLFVSLSTAAVLKDHALVDRCILVKHIVDTLKLFKATPLCYSYLSIHTQTKTSSVVTVKTTTVQKVVSATITDSKTFSAVTTSYASTVIDQPVTTVQLSVETDTVTTIYVTEAVTSTTTTIVVPVTSITTIPSTVTVTTPSTTFTSYTVPPQTIQGRSIQERNAPCPVERLFARSLISSGCRCLSLPTPTTTIFRTSTSYKTATATSSALVTVIASVFKTSTVIVTVTSTHITTITSVSVSTDDVSATITTTSTDDVAGTVTSQVVVTQPPQTTTVPGPATTITIAYPDQVVQDFSFEQGRYQPLTTPWSYTAGQFDTVEPQDTRCTLASCSSLGREWLDIEFECLLTPTVTVIRQQLYGVEVGHPYTLSMWVGNLGETYLQNSIQFSASVGSVAAFPKQYNCNPQSDCQPYNTGNVGGIRNVNMVITPAEANPVLTINVYPNCPTDGHTDVYDALFDLVTLTRN</sequence>
<dbReference type="Proteomes" id="UP001365542">
    <property type="component" value="Unassembled WGS sequence"/>
</dbReference>
<keyword evidence="1" id="KW-0732">Signal</keyword>
<gene>
    <name evidence="2" type="ORF">TWF694_005431</name>
</gene>